<keyword evidence="6" id="KW-1133">Transmembrane helix</keyword>
<evidence type="ECO:0000256" key="3">
    <source>
        <dbReference type="ARBA" id="ARBA00022553"/>
    </source>
</evidence>
<organism evidence="8 9">
    <name type="scientific">Rhodoplanes serenus</name>
    <dbReference type="NCBI Taxonomy" id="200615"/>
    <lineage>
        <taxon>Bacteria</taxon>
        <taxon>Pseudomonadati</taxon>
        <taxon>Pseudomonadota</taxon>
        <taxon>Alphaproteobacteria</taxon>
        <taxon>Hyphomicrobiales</taxon>
        <taxon>Nitrobacteraceae</taxon>
        <taxon>Rhodoplanes</taxon>
    </lineage>
</organism>
<name>A0A9X4XNG4_9BRAD</name>
<dbReference type="SMART" id="SM00387">
    <property type="entry name" value="HATPase_c"/>
    <property type="match status" value="1"/>
</dbReference>
<evidence type="ECO:0000259" key="7">
    <source>
        <dbReference type="PROSITE" id="PS50109"/>
    </source>
</evidence>
<feature type="region of interest" description="Disordered" evidence="5">
    <location>
        <begin position="609"/>
        <end position="629"/>
    </location>
</feature>
<feature type="domain" description="Histidine kinase" evidence="7">
    <location>
        <begin position="405"/>
        <end position="618"/>
    </location>
</feature>
<feature type="compositionally biased region" description="Acidic residues" evidence="5">
    <location>
        <begin position="618"/>
        <end position="629"/>
    </location>
</feature>
<protein>
    <recommendedName>
        <fullName evidence="2">histidine kinase</fullName>
        <ecNumber evidence="2">2.7.13.3</ecNumber>
    </recommendedName>
</protein>
<dbReference type="PANTHER" id="PTHR43065:SF42">
    <property type="entry name" value="TWO-COMPONENT SENSOR PPRA"/>
    <property type="match status" value="1"/>
</dbReference>
<comment type="caution">
    <text evidence="8">The sequence shown here is derived from an EMBL/GenBank/DDBJ whole genome shotgun (WGS) entry which is preliminary data.</text>
</comment>
<dbReference type="InterPro" id="IPR004358">
    <property type="entry name" value="Sig_transdc_His_kin-like_C"/>
</dbReference>
<accession>A0A9X4XNG4</accession>
<dbReference type="CDD" id="cd00082">
    <property type="entry name" value="HisKA"/>
    <property type="match status" value="1"/>
</dbReference>
<dbReference type="PROSITE" id="PS50109">
    <property type="entry name" value="HIS_KIN"/>
    <property type="match status" value="1"/>
</dbReference>
<dbReference type="PANTHER" id="PTHR43065">
    <property type="entry name" value="SENSOR HISTIDINE KINASE"/>
    <property type="match status" value="1"/>
</dbReference>
<dbReference type="Gene3D" id="3.40.190.10">
    <property type="entry name" value="Periplasmic binding protein-like II"/>
    <property type="match status" value="2"/>
</dbReference>
<keyword evidence="3" id="KW-0597">Phosphoprotein</keyword>
<evidence type="ECO:0000256" key="5">
    <source>
        <dbReference type="SAM" id="MobiDB-lite"/>
    </source>
</evidence>
<gene>
    <name evidence="8" type="ORF">GJ689_16900</name>
</gene>
<evidence type="ECO:0000256" key="6">
    <source>
        <dbReference type="SAM" id="Phobius"/>
    </source>
</evidence>
<sequence>MEGGPAAGRPLSFSEGENRSVGRNNRLRGRAVRRFVVLLIAAVVLAAGLAPARAETIRIGVLAFLGAERSLEEWGPTARAVEAGLPGTTVTIVPYDHAGLGRAVAAGEIDFLITNPGHYVELEVAHGVSRIATLESGLPVAAAIVVRSERSDLRDLADLAGKRVAVVGTTAFGGFQAAWRELAAAGLDPFRDLAGLDGVGFPMTGVLDAVLTNRVDAGIVRACLLEQREADGAVARGALRVLAPRSTAATSCRVSSRVYPDWPIAKLRGTAPDLAKRVATALLTFRPAPGQAGWTVPLDYQPVHEAFRDLKIGPYESLRHVSARELLARYWQVFAILGIALGAWGVHVLRVERLVRRRTAELATVNVDLRREIEQRRRAEEREAQHRRELDHAARLSILGEMAGGMAHELNQPLAAIANYADGCELRLKTAPVDTAALVGATRRIRQQAERAAQVVQRMRAFLRKREPVHAPLDLAEVAGEALELFEGPARRAGVAVETVFAAGLPAVLGDRIQLQQVLLNLMQNAVDASAGMPAATLRVETAAHDGGACVAVADRGSGMPAEVKARLFEPFFTTKPTGLGLGLALCRSIVEEHRGRLEAADNPGGGTVMRLWLPAAPDDDGREDGDPR</sequence>
<reference evidence="8 9" key="1">
    <citation type="submission" date="2019-11" db="EMBL/GenBank/DDBJ databases">
        <title>Whole-genome sequence of Rhodoplanes serenus DSM 18633, type strain.</title>
        <authorList>
            <person name="Kyndt J.A."/>
            <person name="Meyer T.E."/>
        </authorList>
    </citation>
    <scope>NUCLEOTIDE SEQUENCE [LARGE SCALE GENOMIC DNA]</scope>
    <source>
        <strain evidence="8 9">DSM 18633</strain>
    </source>
</reference>
<evidence type="ECO:0000313" key="9">
    <source>
        <dbReference type="Proteomes" id="UP000438991"/>
    </source>
</evidence>
<evidence type="ECO:0000256" key="1">
    <source>
        <dbReference type="ARBA" id="ARBA00000085"/>
    </source>
</evidence>
<dbReference type="EC" id="2.7.13.3" evidence="2"/>
<dbReference type="AlphaFoldDB" id="A0A9X4XNG4"/>
<dbReference type="Pfam" id="PF00512">
    <property type="entry name" value="HisKA"/>
    <property type="match status" value="1"/>
</dbReference>
<dbReference type="GO" id="GO:0000155">
    <property type="term" value="F:phosphorelay sensor kinase activity"/>
    <property type="evidence" value="ECO:0007669"/>
    <property type="project" value="InterPro"/>
</dbReference>
<dbReference type="EMBL" id="WNKV01000013">
    <property type="protein sequence ID" value="MTW17887.1"/>
    <property type="molecule type" value="Genomic_DNA"/>
</dbReference>
<dbReference type="SMART" id="SM00388">
    <property type="entry name" value="HisKA"/>
    <property type="match status" value="1"/>
</dbReference>
<dbReference type="Proteomes" id="UP000438991">
    <property type="component" value="Unassembled WGS sequence"/>
</dbReference>
<feature type="transmembrane region" description="Helical" evidence="6">
    <location>
        <begin position="35"/>
        <end position="52"/>
    </location>
</feature>
<dbReference type="InterPro" id="IPR003661">
    <property type="entry name" value="HisK_dim/P_dom"/>
</dbReference>
<keyword evidence="4" id="KW-0175">Coiled coil</keyword>
<dbReference type="Gene3D" id="3.30.565.10">
    <property type="entry name" value="Histidine kinase-like ATPase, C-terminal domain"/>
    <property type="match status" value="1"/>
</dbReference>
<dbReference type="SUPFAM" id="SSF47384">
    <property type="entry name" value="Homodimeric domain of signal transducing histidine kinase"/>
    <property type="match status" value="1"/>
</dbReference>
<dbReference type="InterPro" id="IPR036097">
    <property type="entry name" value="HisK_dim/P_sf"/>
</dbReference>
<comment type="catalytic activity">
    <reaction evidence="1">
        <text>ATP + protein L-histidine = ADP + protein N-phospho-L-histidine.</text>
        <dbReference type="EC" id="2.7.13.3"/>
    </reaction>
</comment>
<feature type="region of interest" description="Disordered" evidence="5">
    <location>
        <begin position="1"/>
        <end position="20"/>
    </location>
</feature>
<dbReference type="Gene3D" id="1.10.287.130">
    <property type="match status" value="1"/>
</dbReference>
<keyword evidence="6" id="KW-0472">Membrane</keyword>
<keyword evidence="6" id="KW-0812">Transmembrane</keyword>
<dbReference type="InterPro" id="IPR036890">
    <property type="entry name" value="HATPase_C_sf"/>
</dbReference>
<proteinExistence type="predicted"/>
<dbReference type="SUPFAM" id="SSF55874">
    <property type="entry name" value="ATPase domain of HSP90 chaperone/DNA topoisomerase II/histidine kinase"/>
    <property type="match status" value="1"/>
</dbReference>
<dbReference type="PRINTS" id="PR00344">
    <property type="entry name" value="BCTRLSENSOR"/>
</dbReference>
<dbReference type="InterPro" id="IPR005467">
    <property type="entry name" value="His_kinase_dom"/>
</dbReference>
<evidence type="ECO:0000256" key="4">
    <source>
        <dbReference type="SAM" id="Coils"/>
    </source>
</evidence>
<dbReference type="Pfam" id="PF02518">
    <property type="entry name" value="HATPase_c"/>
    <property type="match status" value="1"/>
</dbReference>
<feature type="coiled-coil region" evidence="4">
    <location>
        <begin position="362"/>
        <end position="396"/>
    </location>
</feature>
<evidence type="ECO:0000313" key="8">
    <source>
        <dbReference type="EMBL" id="MTW17887.1"/>
    </source>
</evidence>
<dbReference type="Pfam" id="PF12974">
    <property type="entry name" value="Phosphonate-bd"/>
    <property type="match status" value="1"/>
</dbReference>
<evidence type="ECO:0000256" key="2">
    <source>
        <dbReference type="ARBA" id="ARBA00012438"/>
    </source>
</evidence>
<dbReference type="SUPFAM" id="SSF53850">
    <property type="entry name" value="Periplasmic binding protein-like II"/>
    <property type="match status" value="1"/>
</dbReference>
<dbReference type="InterPro" id="IPR003594">
    <property type="entry name" value="HATPase_dom"/>
</dbReference>